<feature type="transmembrane region" description="Helical" evidence="7">
    <location>
        <begin position="39"/>
        <end position="59"/>
    </location>
</feature>
<evidence type="ECO:0000256" key="3">
    <source>
        <dbReference type="ARBA" id="ARBA00022475"/>
    </source>
</evidence>
<dbReference type="PANTHER" id="PTHR38596">
    <property type="entry name" value="UPF0114 PROTEIN YQHA"/>
    <property type="match status" value="1"/>
</dbReference>
<dbReference type="NCBIfam" id="TIGR00645">
    <property type="entry name" value="HI0507"/>
    <property type="match status" value="1"/>
</dbReference>
<comment type="similarity">
    <text evidence="2 7">Belongs to the UPF0114 family.</text>
</comment>
<evidence type="ECO:0000256" key="5">
    <source>
        <dbReference type="ARBA" id="ARBA00022989"/>
    </source>
</evidence>
<keyword evidence="3 7" id="KW-1003">Cell membrane</keyword>
<sequence>MKNIKERLIENTALSKYFGKYRIRNIENLLETMIFASRWLLTPFYVGLVIGIMLLLVKFTQELIHVIWHIFSFSENEIILGILSLIDISLIANLLLIIIFIGYESFVSKIQHMKTHIDRPEWMGQVDFSGMKIKLIGSIVAISAIELLKIFIDVKAYSNTELSWKVGIHGMLVVSGLMFALMDKISSKHQA</sequence>
<dbReference type="HAMAP" id="MF_00143">
    <property type="entry name" value="UPF0114"/>
    <property type="match status" value="1"/>
</dbReference>
<dbReference type="GO" id="GO:0005886">
    <property type="term" value="C:plasma membrane"/>
    <property type="evidence" value="ECO:0007669"/>
    <property type="project" value="UniProtKB-SubCell"/>
</dbReference>
<evidence type="ECO:0000256" key="4">
    <source>
        <dbReference type="ARBA" id="ARBA00022692"/>
    </source>
</evidence>
<feature type="transmembrane region" description="Helical" evidence="7">
    <location>
        <begin position="79"/>
        <end position="103"/>
    </location>
</feature>
<dbReference type="InterPro" id="IPR005134">
    <property type="entry name" value="UPF0114"/>
</dbReference>
<keyword evidence="4 7" id="KW-0812">Transmembrane</keyword>
<dbReference type="PANTHER" id="PTHR38596:SF1">
    <property type="entry name" value="UPF0114 PROTEIN YQHA"/>
    <property type="match status" value="1"/>
</dbReference>
<dbReference type="AlphaFoldDB" id="A0A7G1Q9U9"/>
<organism evidence="8 9">
    <name type="scientific">Candidatus Nitrosacidococcus tergens</name>
    <dbReference type="NCBI Taxonomy" id="553981"/>
    <lineage>
        <taxon>Bacteria</taxon>
        <taxon>Pseudomonadati</taxon>
        <taxon>Pseudomonadota</taxon>
        <taxon>Gammaproteobacteria</taxon>
        <taxon>Chromatiales</taxon>
        <taxon>Chromatiaceae</taxon>
        <taxon>Candidatus Nitrosacidococcus</taxon>
    </lineage>
</organism>
<evidence type="ECO:0000313" key="9">
    <source>
        <dbReference type="Proteomes" id="UP000516072"/>
    </source>
</evidence>
<reference evidence="8 9" key="1">
    <citation type="submission" date="2020-03" db="EMBL/GenBank/DDBJ databases">
        <authorList>
            <person name="Picone N."/>
        </authorList>
    </citation>
    <scope>NUCLEOTIDE SEQUENCE [LARGE SCALE GENOMIC DNA]</scope>
    <source>
        <strain evidence="8">NSCAC1</strain>
    </source>
</reference>
<accession>A0A7G1Q9U9</accession>
<evidence type="ECO:0000256" key="7">
    <source>
        <dbReference type="HAMAP-Rule" id="MF_00143"/>
    </source>
</evidence>
<evidence type="ECO:0000256" key="6">
    <source>
        <dbReference type="ARBA" id="ARBA00023136"/>
    </source>
</evidence>
<gene>
    <name evidence="8" type="ORF">NSCAC_0981</name>
</gene>
<feature type="transmembrane region" description="Helical" evidence="7">
    <location>
        <begin position="164"/>
        <end position="182"/>
    </location>
</feature>
<evidence type="ECO:0000256" key="1">
    <source>
        <dbReference type="ARBA" id="ARBA00004651"/>
    </source>
</evidence>
<comment type="subcellular location">
    <subcellularLocation>
        <location evidence="1 7">Cell membrane</location>
        <topology evidence="1 7">Multi-pass membrane protein</topology>
    </subcellularLocation>
</comment>
<dbReference type="Pfam" id="PF03350">
    <property type="entry name" value="UPF0114"/>
    <property type="match status" value="1"/>
</dbReference>
<dbReference type="Proteomes" id="UP000516072">
    <property type="component" value="Chromosome"/>
</dbReference>
<keyword evidence="9" id="KW-1185">Reference proteome</keyword>
<feature type="transmembrane region" description="Helical" evidence="7">
    <location>
        <begin position="133"/>
        <end position="152"/>
    </location>
</feature>
<dbReference type="RefSeq" id="WP_232085886.1">
    <property type="nucleotide sequence ID" value="NZ_LR778175.1"/>
</dbReference>
<keyword evidence="5 7" id="KW-1133">Transmembrane helix</keyword>
<keyword evidence="6 7" id="KW-0472">Membrane</keyword>
<name>A0A7G1Q9U9_9GAMM</name>
<evidence type="ECO:0000256" key="2">
    <source>
        <dbReference type="ARBA" id="ARBA00005774"/>
    </source>
</evidence>
<dbReference type="EMBL" id="LR778175">
    <property type="protein sequence ID" value="CAB1276064.1"/>
    <property type="molecule type" value="Genomic_DNA"/>
</dbReference>
<dbReference type="KEGG" id="ntg:NSCAC_0981"/>
<protein>
    <recommendedName>
        <fullName evidence="7">UPF0114 protein NSCAC_0981</fullName>
    </recommendedName>
</protein>
<proteinExistence type="inferred from homology"/>
<dbReference type="InterPro" id="IPR020761">
    <property type="entry name" value="UPF0114_bac"/>
</dbReference>
<evidence type="ECO:0000313" key="8">
    <source>
        <dbReference type="EMBL" id="CAB1276064.1"/>
    </source>
</evidence>